<keyword evidence="6" id="KW-0408">Iron</keyword>
<sequence>MSLLMVFAGIAAVYLILKIIQVLRELMSPPPETFKFQVGQITERSLAYYNGRDWAKPLLIALQGTVFDVTDAMDTYGPGKEFAVYAGRECARAVARGSLDPADVGSGEVSDLGPDDLARLEAKLAELREKKCHEAGKVVPMRDVTPEELAASDGSDPSRPMLIAIRGVVYDVTKGKDFYGPGGVYPFAGREVARAFAMLSTELSDCHDGLEGLSQMELDNLREWEEKFNWKYSIVGTLTGKALGETAGQKVAQQQAAAAAVNRHGANKAAAAVFGR</sequence>
<comment type="similarity">
    <text evidence="7">Belongs to the cytochrome b5 family. MAPR subfamily.</text>
</comment>
<keyword evidence="10" id="KW-1185">Reference proteome</keyword>
<proteinExistence type="inferred from homology"/>
<keyword evidence="3" id="KW-0754">Steroid-binding</keyword>
<organism evidence="9 10">
    <name type="scientific">Raphidocelis subcapitata</name>
    <dbReference type="NCBI Taxonomy" id="307507"/>
    <lineage>
        <taxon>Eukaryota</taxon>
        <taxon>Viridiplantae</taxon>
        <taxon>Chlorophyta</taxon>
        <taxon>core chlorophytes</taxon>
        <taxon>Chlorophyceae</taxon>
        <taxon>CS clade</taxon>
        <taxon>Sphaeropleales</taxon>
        <taxon>Selenastraceae</taxon>
        <taxon>Raphidocelis</taxon>
    </lineage>
</organism>
<dbReference type="PANTHER" id="PTHR10281">
    <property type="entry name" value="MEMBRANE-ASSOCIATED PROGESTERONE RECEPTOR COMPONENT-RELATED"/>
    <property type="match status" value="1"/>
</dbReference>
<dbReference type="SMART" id="SM01117">
    <property type="entry name" value="Cyt-b5"/>
    <property type="match status" value="2"/>
</dbReference>
<evidence type="ECO:0000256" key="2">
    <source>
        <dbReference type="ARBA" id="ARBA00022617"/>
    </source>
</evidence>
<reference evidence="9 10" key="1">
    <citation type="journal article" date="2018" name="Sci. Rep.">
        <title>Raphidocelis subcapitata (=Pseudokirchneriella subcapitata) provides an insight into genome evolution and environmental adaptations in the Sphaeropleales.</title>
        <authorList>
            <person name="Suzuki S."/>
            <person name="Yamaguchi H."/>
            <person name="Nakajima N."/>
            <person name="Kawachi M."/>
        </authorList>
    </citation>
    <scope>NUCLEOTIDE SEQUENCE [LARGE SCALE GENOMIC DNA]</scope>
    <source>
        <strain evidence="9 10">NIES-35</strain>
    </source>
</reference>
<feature type="domain" description="Cytochrome b5 heme-binding" evidence="8">
    <location>
        <begin position="41"/>
        <end position="128"/>
    </location>
</feature>
<gene>
    <name evidence="9" type="ORF">Rsub_05029</name>
</gene>
<dbReference type="InterPro" id="IPR001199">
    <property type="entry name" value="Cyt_B5-like_heme/steroid-bd"/>
</dbReference>
<evidence type="ECO:0000256" key="6">
    <source>
        <dbReference type="ARBA" id="ARBA00023004"/>
    </source>
</evidence>
<dbReference type="InParanoid" id="A0A2V0P480"/>
<evidence type="ECO:0000313" key="9">
    <source>
        <dbReference type="EMBL" id="GBF92660.1"/>
    </source>
</evidence>
<evidence type="ECO:0000256" key="4">
    <source>
        <dbReference type="ARBA" id="ARBA00022723"/>
    </source>
</evidence>
<evidence type="ECO:0000256" key="3">
    <source>
        <dbReference type="ARBA" id="ARBA00022665"/>
    </source>
</evidence>
<protein>
    <recommendedName>
        <fullName evidence="8">Cytochrome b5 heme-binding domain-containing protein</fullName>
    </recommendedName>
</protein>
<evidence type="ECO:0000256" key="5">
    <source>
        <dbReference type="ARBA" id="ARBA00022824"/>
    </source>
</evidence>
<comment type="caution">
    <text evidence="9">The sequence shown here is derived from an EMBL/GenBank/DDBJ whole genome shotgun (WGS) entry which is preliminary data.</text>
</comment>
<dbReference type="GO" id="GO:0005496">
    <property type="term" value="F:steroid binding"/>
    <property type="evidence" value="ECO:0007669"/>
    <property type="project" value="UniProtKB-KW"/>
</dbReference>
<evidence type="ECO:0000256" key="1">
    <source>
        <dbReference type="ARBA" id="ARBA00004240"/>
    </source>
</evidence>
<dbReference type="EMBL" id="BDRX01000034">
    <property type="protein sequence ID" value="GBF92660.1"/>
    <property type="molecule type" value="Genomic_DNA"/>
</dbReference>
<dbReference type="Proteomes" id="UP000247498">
    <property type="component" value="Unassembled WGS sequence"/>
</dbReference>
<evidence type="ECO:0000259" key="8">
    <source>
        <dbReference type="SMART" id="SM01117"/>
    </source>
</evidence>
<dbReference type="PANTHER" id="PTHR10281:SF72">
    <property type="entry name" value="NEUDESIN"/>
    <property type="match status" value="1"/>
</dbReference>
<dbReference type="InterPro" id="IPR050577">
    <property type="entry name" value="MAPR/NEUFC/NENF-like"/>
</dbReference>
<dbReference type="Pfam" id="PF00173">
    <property type="entry name" value="Cyt-b5"/>
    <property type="match status" value="1"/>
</dbReference>
<dbReference type="GO" id="GO:0016020">
    <property type="term" value="C:membrane"/>
    <property type="evidence" value="ECO:0007669"/>
    <property type="project" value="TreeGrafter"/>
</dbReference>
<feature type="domain" description="Cytochrome b5 heme-binding" evidence="8">
    <location>
        <begin position="144"/>
        <end position="239"/>
    </location>
</feature>
<keyword evidence="4" id="KW-0479">Metal-binding</keyword>
<dbReference type="STRING" id="307507.A0A2V0P480"/>
<keyword evidence="3" id="KW-0446">Lipid-binding</keyword>
<dbReference type="GO" id="GO:0046872">
    <property type="term" value="F:metal ion binding"/>
    <property type="evidence" value="ECO:0007669"/>
    <property type="project" value="UniProtKB-KW"/>
</dbReference>
<dbReference type="SUPFAM" id="SSF55856">
    <property type="entry name" value="Cytochrome b5-like heme/steroid binding domain"/>
    <property type="match status" value="2"/>
</dbReference>
<dbReference type="InterPro" id="IPR036400">
    <property type="entry name" value="Cyt_B5-like_heme/steroid_sf"/>
</dbReference>
<keyword evidence="2" id="KW-0349">Heme</keyword>
<dbReference type="Gene3D" id="3.10.120.10">
    <property type="entry name" value="Cytochrome b5-like heme/steroid binding domain"/>
    <property type="match status" value="2"/>
</dbReference>
<evidence type="ECO:0000256" key="7">
    <source>
        <dbReference type="ARBA" id="ARBA00038357"/>
    </source>
</evidence>
<keyword evidence="5" id="KW-0256">Endoplasmic reticulum</keyword>
<comment type="subcellular location">
    <subcellularLocation>
        <location evidence="1">Endoplasmic reticulum</location>
    </subcellularLocation>
</comment>
<dbReference type="AlphaFoldDB" id="A0A2V0P480"/>
<dbReference type="OrthoDB" id="547796at2759"/>
<dbReference type="GO" id="GO:0005783">
    <property type="term" value="C:endoplasmic reticulum"/>
    <property type="evidence" value="ECO:0007669"/>
    <property type="project" value="UniProtKB-SubCell"/>
</dbReference>
<evidence type="ECO:0000313" key="10">
    <source>
        <dbReference type="Proteomes" id="UP000247498"/>
    </source>
</evidence>
<name>A0A2V0P480_9CHLO</name>
<accession>A0A2V0P480</accession>